<dbReference type="GO" id="GO:0032259">
    <property type="term" value="P:methylation"/>
    <property type="evidence" value="ECO:0007669"/>
    <property type="project" value="UniProtKB-KW"/>
</dbReference>
<dbReference type="GO" id="GO:0008168">
    <property type="term" value="F:methyltransferase activity"/>
    <property type="evidence" value="ECO:0007669"/>
    <property type="project" value="UniProtKB-KW"/>
</dbReference>
<reference evidence="2" key="1">
    <citation type="submission" date="2022-09" db="EMBL/GenBank/DDBJ databases">
        <title>Tahibacter sp. nov., isolated from a fresh water.</title>
        <authorList>
            <person name="Baek J.H."/>
            <person name="Lee J.K."/>
            <person name="Kim J.M."/>
            <person name="Jeon C.O."/>
        </authorList>
    </citation>
    <scope>NUCLEOTIDE SEQUENCE</scope>
    <source>
        <strain evidence="2">W38</strain>
    </source>
</reference>
<name>A0ABY6BGE8_9GAMM</name>
<dbReference type="InterPro" id="IPR029063">
    <property type="entry name" value="SAM-dependent_MTases_sf"/>
</dbReference>
<gene>
    <name evidence="2" type="ORF">N4264_00410</name>
</gene>
<dbReference type="InterPro" id="IPR016980">
    <property type="entry name" value="S-AdoMet-dep_MeTrfase_Alr7345"/>
</dbReference>
<keyword evidence="2" id="KW-0489">Methyltransferase</keyword>
<dbReference type="SUPFAM" id="SSF53335">
    <property type="entry name" value="S-adenosyl-L-methionine-dependent methyltransferases"/>
    <property type="match status" value="1"/>
</dbReference>
<proteinExistence type="predicted"/>
<dbReference type="PROSITE" id="PS51257">
    <property type="entry name" value="PROKAR_LIPOPROTEIN"/>
    <property type="match status" value="1"/>
</dbReference>
<protein>
    <submittedName>
        <fullName evidence="2">Methyltransferase</fullName>
    </submittedName>
</protein>
<dbReference type="Proteomes" id="UP001064632">
    <property type="component" value="Chromosome"/>
</dbReference>
<sequence length="320" mass="33738">MHKLALALTISLTLAACGGQGESPKPVAPAAPAAPAAKPVDQPATPTPPQAAGASLDARLDTVLAGSWRSAENKARDAHRHPKETLAFFGLQPGMTVIELTPGGGWYTEILAPLVKGNGKLVAAVLDPATAASEKGKAYHTKSLDNFRAKLAQDGERYADVEVRPFALTTPSFGAPGSADMVLTFRNVHNFMMWNNDAAMFKAAFDVLKPGGVLGVTDHRAAAGADLAKIKDSGYIPEEYVIKLATDAGFTLEGKSEINANPKDTKDYPGGVWSLPPTLDQGDKDREKYVAIGESDRMTLKFVKPAAAGDKVFQASDSAR</sequence>
<feature type="region of interest" description="Disordered" evidence="1">
    <location>
        <begin position="19"/>
        <end position="53"/>
    </location>
</feature>
<dbReference type="Gene3D" id="3.40.50.150">
    <property type="entry name" value="Vaccinia Virus protein VP39"/>
    <property type="match status" value="1"/>
</dbReference>
<dbReference type="PIRSF" id="PIRSF031679">
    <property type="entry name" value="Mtase_Alr7345_prd"/>
    <property type="match status" value="1"/>
</dbReference>
<evidence type="ECO:0000313" key="2">
    <source>
        <dbReference type="EMBL" id="UXI68150.1"/>
    </source>
</evidence>
<feature type="compositionally biased region" description="Low complexity" evidence="1">
    <location>
        <begin position="24"/>
        <end position="53"/>
    </location>
</feature>
<keyword evidence="3" id="KW-1185">Reference proteome</keyword>
<dbReference type="CDD" id="cd02440">
    <property type="entry name" value="AdoMet_MTases"/>
    <property type="match status" value="1"/>
</dbReference>
<keyword evidence="2" id="KW-0808">Transferase</keyword>
<dbReference type="EMBL" id="CP104694">
    <property type="protein sequence ID" value="UXI68150.1"/>
    <property type="molecule type" value="Genomic_DNA"/>
</dbReference>
<evidence type="ECO:0000256" key="1">
    <source>
        <dbReference type="SAM" id="MobiDB-lite"/>
    </source>
</evidence>
<dbReference type="RefSeq" id="WP_261695112.1">
    <property type="nucleotide sequence ID" value="NZ_CP104694.1"/>
</dbReference>
<organism evidence="2 3">
    <name type="scientific">Tahibacter amnicola</name>
    <dbReference type="NCBI Taxonomy" id="2976241"/>
    <lineage>
        <taxon>Bacteria</taxon>
        <taxon>Pseudomonadati</taxon>
        <taxon>Pseudomonadota</taxon>
        <taxon>Gammaproteobacteria</taxon>
        <taxon>Lysobacterales</taxon>
        <taxon>Rhodanobacteraceae</taxon>
        <taxon>Tahibacter</taxon>
    </lineage>
</organism>
<accession>A0ABY6BGE8</accession>
<evidence type="ECO:0000313" key="3">
    <source>
        <dbReference type="Proteomes" id="UP001064632"/>
    </source>
</evidence>